<dbReference type="OrthoDB" id="786468at2759"/>
<feature type="region of interest" description="Disordered" evidence="1">
    <location>
        <begin position="1"/>
        <end position="24"/>
    </location>
</feature>
<accession>A0A8B9A1C3</accession>
<reference evidence="3" key="1">
    <citation type="submission" date="2025-08" db="UniProtKB">
        <authorList>
            <consortium name="RefSeq"/>
        </authorList>
    </citation>
    <scope>IDENTIFICATION</scope>
    <source>
        <tissue evidence="3">Young leaves</tissue>
    </source>
</reference>
<dbReference type="KEGG" id="pda:120108128"/>
<feature type="region of interest" description="Disordered" evidence="1">
    <location>
        <begin position="40"/>
        <end position="67"/>
    </location>
</feature>
<evidence type="ECO:0000313" key="3">
    <source>
        <dbReference type="RefSeq" id="XP_038977623.1"/>
    </source>
</evidence>
<dbReference type="GeneID" id="120108128"/>
<feature type="compositionally biased region" description="Basic residues" evidence="1">
    <location>
        <begin position="164"/>
        <end position="175"/>
    </location>
</feature>
<keyword evidence="2" id="KW-1185">Reference proteome</keyword>
<name>A0A8B9A1C3_PHODC</name>
<feature type="compositionally biased region" description="Basic and acidic residues" evidence="1">
    <location>
        <begin position="12"/>
        <end position="24"/>
    </location>
</feature>
<dbReference type="Proteomes" id="UP000228380">
    <property type="component" value="Unplaced"/>
</dbReference>
<feature type="compositionally biased region" description="Basic residues" evidence="1">
    <location>
        <begin position="40"/>
        <end position="49"/>
    </location>
</feature>
<gene>
    <name evidence="3" type="primary">LOC120108128</name>
</gene>
<feature type="compositionally biased region" description="Basic and acidic residues" evidence="1">
    <location>
        <begin position="50"/>
        <end position="60"/>
    </location>
</feature>
<proteinExistence type="predicted"/>
<dbReference type="RefSeq" id="XP_038977623.1">
    <property type="nucleotide sequence ID" value="XM_039121695.1"/>
</dbReference>
<sequence>MRPSRVSAGPAKPDRGWKPEKQDGRLRRFKDKLAIIFHHHHHHHHHHHLGHVDGGDDTKKGGARHHRSPWKHLGRILHQRSEEGQGKLLTEVHAERAADRAPARHQHGYFREFLEALVRHVWRSRKKKAVRADRGRLGRSASRVRVKKLHWWQRFRRRGGVKLTNGKKPRLRLRFSKTNPRTSKRPAAV</sequence>
<organism evidence="2 3">
    <name type="scientific">Phoenix dactylifera</name>
    <name type="common">Date palm</name>
    <dbReference type="NCBI Taxonomy" id="42345"/>
    <lineage>
        <taxon>Eukaryota</taxon>
        <taxon>Viridiplantae</taxon>
        <taxon>Streptophyta</taxon>
        <taxon>Embryophyta</taxon>
        <taxon>Tracheophyta</taxon>
        <taxon>Spermatophyta</taxon>
        <taxon>Magnoliopsida</taxon>
        <taxon>Liliopsida</taxon>
        <taxon>Arecaceae</taxon>
        <taxon>Coryphoideae</taxon>
        <taxon>Phoeniceae</taxon>
        <taxon>Phoenix</taxon>
    </lineage>
</organism>
<feature type="region of interest" description="Disordered" evidence="1">
    <location>
        <begin position="164"/>
        <end position="189"/>
    </location>
</feature>
<dbReference type="AlphaFoldDB" id="A0A8B9A1C3"/>
<evidence type="ECO:0000256" key="1">
    <source>
        <dbReference type="SAM" id="MobiDB-lite"/>
    </source>
</evidence>
<evidence type="ECO:0000313" key="2">
    <source>
        <dbReference type="Proteomes" id="UP000228380"/>
    </source>
</evidence>
<protein>
    <submittedName>
        <fullName evidence="3">LOW QUALITY PROTEIN: protein KOKOPELLI-like</fullName>
    </submittedName>
</protein>